<dbReference type="PRINTS" id="PR01874">
    <property type="entry name" value="DNAREPAIRADA"/>
</dbReference>
<dbReference type="PANTHER" id="PTHR42926:SF1">
    <property type="entry name" value="CIRCADIAN CLOCK OSCILLATOR PROTEIN KAIC 1"/>
    <property type="match status" value="1"/>
</dbReference>
<dbReference type="KEGG" id="abaw:D5400_10770"/>
<accession>A0A3Q8XP20</accession>
<protein>
    <recommendedName>
        <fullName evidence="1">non-specific serine/threonine protein kinase</fullName>
        <ecNumber evidence="1">2.7.11.1</ecNumber>
    </recommendedName>
</protein>
<keyword evidence="6" id="KW-0378">Hydrolase</keyword>
<keyword evidence="3" id="KW-0808">Transferase</keyword>
<evidence type="ECO:0000259" key="7">
    <source>
        <dbReference type="PROSITE" id="PS51146"/>
    </source>
</evidence>
<dbReference type="InterPro" id="IPR030665">
    <property type="entry name" value="KaiC"/>
</dbReference>
<dbReference type="PIRSF" id="PIRSF039117">
    <property type="entry name" value="KaiC"/>
    <property type="match status" value="1"/>
</dbReference>
<dbReference type="InterPro" id="IPR010624">
    <property type="entry name" value="KaiC_dom"/>
</dbReference>
<dbReference type="SMART" id="SM00382">
    <property type="entry name" value="AAA"/>
    <property type="match status" value="2"/>
</dbReference>
<dbReference type="GO" id="GO:0004674">
    <property type="term" value="F:protein serine/threonine kinase activity"/>
    <property type="evidence" value="ECO:0007669"/>
    <property type="project" value="UniProtKB-EC"/>
</dbReference>
<keyword evidence="4" id="KW-0677">Repeat</keyword>
<gene>
    <name evidence="8" type="ORF">D5400_10770</name>
</gene>
<dbReference type="InterPro" id="IPR051347">
    <property type="entry name" value="Circadian_clock_KaiC-rel"/>
</dbReference>
<evidence type="ECO:0000256" key="6">
    <source>
        <dbReference type="ARBA" id="ARBA00022801"/>
    </source>
</evidence>
<reference evidence="8 9" key="1">
    <citation type="submission" date="2018-09" db="EMBL/GenBank/DDBJ databases">
        <title>Marinorhizobium profundi gen. nov., sp. nov., isolated from a deep-sea sediment sample from the New Britain Trench and proposal of Marinorhizobiaceae fam. nov. in the order Rhizobiales of the class Alphaproteobacteria.</title>
        <authorList>
            <person name="Cao J."/>
        </authorList>
    </citation>
    <scope>NUCLEOTIDE SEQUENCE [LARGE SCALE GENOMIC DNA]</scope>
    <source>
        <strain evidence="8 9">WS11</strain>
    </source>
</reference>
<sequence length="501" mass="55012">MENQVIMDDAAPIDSGVPGLNHLMRGGFAKGRAHLVEGRPGSGKTTVGLQFLLDGVRRGETCLYITLSESRRELISVARRHGWSLDGLEIYELVPPELSLDKSKYQSMLHSSELELGETLEMALAAIEKHKPTRLVFDSLSEIRILSQGSLRYRRQVLALKSFVLLNDITTLFLDDLTGEQDDLNLHSVCHGVLRLEHYVPAYGAERRRARLIKMRGVQIRGGFHDMVIRPGGVTIFPRLTAADHAQVDFGADAQSGTGLDDLFKGGLPRGTSTLLMGPSGTGKSSISARYAYAALRRGEPVYLVTFEETKRIILARAEGLGMDLAPFLESGLLTLDQVDPAELSPGEITGRLQQAVEASGVKMVIIDSLTGYLNSLPEEQQLLLQMHEILTYLNQQGIVTLLLLANHGLIGHMNTPVDLTYLSDSVMLLRYFEAEGRIRRAVSVVKKRTGPHEDAIREFTLSSDGLSVGEPLSQFSGVLSGTPRFDGDRASLMRQSQPES</sequence>
<dbReference type="EMBL" id="CP032509">
    <property type="protein sequence ID" value="AZN71697.1"/>
    <property type="molecule type" value="Genomic_DNA"/>
</dbReference>
<dbReference type="PANTHER" id="PTHR42926">
    <property type="match status" value="1"/>
</dbReference>
<name>A0A3Q8XP20_9HYPH</name>
<dbReference type="Proteomes" id="UP000268192">
    <property type="component" value="Chromosome"/>
</dbReference>
<evidence type="ECO:0000256" key="2">
    <source>
        <dbReference type="ARBA" id="ARBA00022553"/>
    </source>
</evidence>
<feature type="domain" description="KaiC" evidence="7">
    <location>
        <begin position="251"/>
        <end position="483"/>
    </location>
</feature>
<dbReference type="Pfam" id="PF06745">
    <property type="entry name" value="ATPase"/>
    <property type="match status" value="2"/>
</dbReference>
<evidence type="ECO:0000256" key="5">
    <source>
        <dbReference type="ARBA" id="ARBA00022777"/>
    </source>
</evidence>
<evidence type="ECO:0000256" key="1">
    <source>
        <dbReference type="ARBA" id="ARBA00012513"/>
    </source>
</evidence>
<evidence type="ECO:0000313" key="9">
    <source>
        <dbReference type="Proteomes" id="UP000268192"/>
    </source>
</evidence>
<dbReference type="Gene3D" id="3.40.50.300">
    <property type="entry name" value="P-loop containing nucleotide triphosphate hydrolases"/>
    <property type="match status" value="2"/>
</dbReference>
<dbReference type="InterPro" id="IPR003593">
    <property type="entry name" value="AAA+_ATPase"/>
</dbReference>
<dbReference type="GO" id="GO:0016787">
    <property type="term" value="F:hydrolase activity"/>
    <property type="evidence" value="ECO:0007669"/>
    <property type="project" value="UniProtKB-KW"/>
</dbReference>
<dbReference type="AlphaFoldDB" id="A0A3Q8XP20"/>
<keyword evidence="9" id="KW-1185">Reference proteome</keyword>
<dbReference type="PROSITE" id="PS51146">
    <property type="entry name" value="KAIC"/>
    <property type="match status" value="2"/>
</dbReference>
<feature type="domain" description="KaiC" evidence="7">
    <location>
        <begin position="11"/>
        <end position="250"/>
    </location>
</feature>
<dbReference type="GO" id="GO:0005524">
    <property type="term" value="F:ATP binding"/>
    <property type="evidence" value="ECO:0007669"/>
    <property type="project" value="InterPro"/>
</dbReference>
<organism evidence="8 9">
    <name type="scientific">Georhizobium profundi</name>
    <dbReference type="NCBI Taxonomy" id="2341112"/>
    <lineage>
        <taxon>Bacteria</taxon>
        <taxon>Pseudomonadati</taxon>
        <taxon>Pseudomonadota</taxon>
        <taxon>Alphaproteobacteria</taxon>
        <taxon>Hyphomicrobiales</taxon>
        <taxon>Rhizobiaceae</taxon>
        <taxon>Georhizobium</taxon>
    </lineage>
</organism>
<keyword evidence="5" id="KW-0418">Kinase</keyword>
<dbReference type="RefSeq" id="WP_126010008.1">
    <property type="nucleotide sequence ID" value="NZ_CP032509.1"/>
</dbReference>
<dbReference type="OrthoDB" id="9787927at2"/>
<evidence type="ECO:0000313" key="8">
    <source>
        <dbReference type="EMBL" id="AZN71697.1"/>
    </source>
</evidence>
<keyword evidence="2" id="KW-0597">Phosphoprotein</keyword>
<dbReference type="EC" id="2.7.11.1" evidence="1"/>
<proteinExistence type="predicted"/>
<dbReference type="CDD" id="cd19488">
    <property type="entry name" value="KaiC-like_N"/>
    <property type="match status" value="1"/>
</dbReference>
<evidence type="ECO:0000256" key="4">
    <source>
        <dbReference type="ARBA" id="ARBA00022737"/>
    </source>
</evidence>
<dbReference type="InterPro" id="IPR014774">
    <property type="entry name" value="KaiC-like_dom"/>
</dbReference>
<dbReference type="InterPro" id="IPR027417">
    <property type="entry name" value="P-loop_NTPase"/>
</dbReference>
<evidence type="ECO:0000256" key="3">
    <source>
        <dbReference type="ARBA" id="ARBA00022679"/>
    </source>
</evidence>
<dbReference type="SUPFAM" id="SSF52540">
    <property type="entry name" value="P-loop containing nucleoside triphosphate hydrolases"/>
    <property type="match status" value="2"/>
</dbReference>